<comment type="caution">
    <text evidence="2">The sequence shown here is derived from an EMBL/GenBank/DDBJ whole genome shotgun (WGS) entry which is preliminary data.</text>
</comment>
<keyword evidence="1" id="KW-1133">Transmembrane helix</keyword>
<reference evidence="2 3" key="1">
    <citation type="submission" date="2021-03" db="EMBL/GenBank/DDBJ databases">
        <title>Enterococcal diversity collection.</title>
        <authorList>
            <person name="Gilmore M.S."/>
            <person name="Schwartzman J."/>
            <person name="Van Tyne D."/>
            <person name="Martin M."/>
            <person name="Earl A.M."/>
            <person name="Manson A.L."/>
            <person name="Straub T."/>
            <person name="Salamzade R."/>
            <person name="Saavedra J."/>
            <person name="Lebreton F."/>
            <person name="Prichula J."/>
            <person name="Schaufler K."/>
            <person name="Gaca A."/>
            <person name="Sgardioli B."/>
            <person name="Wagenaar J."/>
            <person name="Strong T."/>
        </authorList>
    </citation>
    <scope>NUCLEOTIDE SEQUENCE [LARGE SCALE GENOMIC DNA]</scope>
    <source>
        <strain evidence="2 3">MJM16</strain>
    </source>
</reference>
<dbReference type="InterPro" id="IPR032083">
    <property type="entry name" value="DUF4811"/>
</dbReference>
<sequence>MIFAITIISVLAFALTNIFAKKTWQKLLSMIFAIIFLISLIFITANDRYHYAMKKTTETTTQTLISATNNKDINLLLYQPLGNGTEKIYLYKTNESQKKPRTTGINHVENTLKKNQSQTQLRTDKTYWVYKNDTARFWFGLSSKNHQLIKEKNTFNVSKDWLILSTDQAKNLTKLIAENESSMQKESKSFIQEKVKNAMIQDPTMDQVAQKKIVQEAMKEYHRQVIAKLITKVTN</sequence>
<name>A0ABS3HKJ2_9ENTE</name>
<dbReference type="Pfam" id="PF16069">
    <property type="entry name" value="DUF4811"/>
    <property type="match status" value="1"/>
</dbReference>
<dbReference type="RefSeq" id="WP_207109727.1">
    <property type="nucleotide sequence ID" value="NZ_JAFLVR010000044.1"/>
</dbReference>
<proteinExistence type="predicted"/>
<gene>
    <name evidence="2" type="ORF">JZO85_17070</name>
</gene>
<dbReference type="EMBL" id="JAFLVR010000044">
    <property type="protein sequence ID" value="MBO0453971.1"/>
    <property type="molecule type" value="Genomic_DNA"/>
</dbReference>
<keyword evidence="3" id="KW-1185">Reference proteome</keyword>
<keyword evidence="1" id="KW-0472">Membrane</keyword>
<evidence type="ECO:0000313" key="2">
    <source>
        <dbReference type="EMBL" id="MBO0453971.1"/>
    </source>
</evidence>
<accession>A0ABS3HKJ2</accession>
<evidence type="ECO:0000256" key="1">
    <source>
        <dbReference type="SAM" id="Phobius"/>
    </source>
</evidence>
<evidence type="ECO:0000313" key="3">
    <source>
        <dbReference type="Proteomes" id="UP000664495"/>
    </source>
</evidence>
<keyword evidence="1" id="KW-0812">Transmembrane</keyword>
<protein>
    <submittedName>
        <fullName evidence="2">DUF4811 domain-containing protein</fullName>
    </submittedName>
</protein>
<feature type="transmembrane region" description="Helical" evidence="1">
    <location>
        <begin position="30"/>
        <end position="46"/>
    </location>
</feature>
<organism evidence="2 3">
    <name type="scientific">Candidatus Enterococcus murrayae</name>
    <dbReference type="NCBI Taxonomy" id="2815321"/>
    <lineage>
        <taxon>Bacteria</taxon>
        <taxon>Bacillati</taxon>
        <taxon>Bacillota</taxon>
        <taxon>Bacilli</taxon>
        <taxon>Lactobacillales</taxon>
        <taxon>Enterococcaceae</taxon>
        <taxon>Enterococcus</taxon>
    </lineage>
</organism>
<dbReference type="Proteomes" id="UP000664495">
    <property type="component" value="Unassembled WGS sequence"/>
</dbReference>